<accession>A0ABW0KCG0</accession>
<dbReference type="InterPro" id="IPR036259">
    <property type="entry name" value="MFS_trans_sf"/>
</dbReference>
<evidence type="ECO:0000256" key="1">
    <source>
        <dbReference type="ARBA" id="ARBA00004651"/>
    </source>
</evidence>
<evidence type="ECO:0000256" key="4">
    <source>
        <dbReference type="ARBA" id="ARBA00022989"/>
    </source>
</evidence>
<evidence type="ECO:0000259" key="7">
    <source>
        <dbReference type="PROSITE" id="PS50850"/>
    </source>
</evidence>
<dbReference type="PROSITE" id="PS00216">
    <property type="entry name" value="SUGAR_TRANSPORT_1"/>
    <property type="match status" value="1"/>
</dbReference>
<keyword evidence="9" id="KW-1185">Reference proteome</keyword>
<evidence type="ECO:0000313" key="9">
    <source>
        <dbReference type="Proteomes" id="UP001596044"/>
    </source>
</evidence>
<dbReference type="EMBL" id="JBHSMJ010000031">
    <property type="protein sequence ID" value="MFC5451108.1"/>
    <property type="molecule type" value="Genomic_DNA"/>
</dbReference>
<dbReference type="Pfam" id="PF07690">
    <property type="entry name" value="MFS_1"/>
    <property type="match status" value="1"/>
</dbReference>
<protein>
    <submittedName>
        <fullName evidence="8">MFS transporter</fullName>
    </submittedName>
</protein>
<sequence length="41" mass="4750">MGVFMLSAVIFRPIVGRMLDRFGRRPFIVIGLLLFTLAMYM</sequence>
<evidence type="ECO:0000256" key="6">
    <source>
        <dbReference type="SAM" id="Phobius"/>
    </source>
</evidence>
<feature type="domain" description="Major facilitator superfamily (MFS) profile" evidence="7">
    <location>
        <begin position="1"/>
        <end position="41"/>
    </location>
</feature>
<keyword evidence="5 6" id="KW-0472">Membrane</keyword>
<comment type="caution">
    <text evidence="8">The sequence shown here is derived from an EMBL/GenBank/DDBJ whole genome shotgun (WGS) entry which is preliminary data.</text>
</comment>
<dbReference type="SUPFAM" id="SSF103473">
    <property type="entry name" value="MFS general substrate transporter"/>
    <property type="match status" value="1"/>
</dbReference>
<dbReference type="Proteomes" id="UP001596044">
    <property type="component" value="Unassembled WGS sequence"/>
</dbReference>
<keyword evidence="2" id="KW-0813">Transport</keyword>
<evidence type="ECO:0000313" key="8">
    <source>
        <dbReference type="EMBL" id="MFC5451108.1"/>
    </source>
</evidence>
<dbReference type="InterPro" id="IPR020846">
    <property type="entry name" value="MFS_dom"/>
</dbReference>
<keyword evidence="3 6" id="KW-0812">Transmembrane</keyword>
<evidence type="ECO:0000256" key="5">
    <source>
        <dbReference type="ARBA" id="ARBA00023136"/>
    </source>
</evidence>
<name>A0ABW0KCG0_9BACL</name>
<dbReference type="PROSITE" id="PS50850">
    <property type="entry name" value="MFS"/>
    <property type="match status" value="1"/>
</dbReference>
<keyword evidence="4 6" id="KW-1133">Transmembrane helix</keyword>
<dbReference type="Gene3D" id="1.20.1250.20">
    <property type="entry name" value="MFS general substrate transporter like domains"/>
    <property type="match status" value="1"/>
</dbReference>
<proteinExistence type="predicted"/>
<organism evidence="8 9">
    <name type="scientific">Paenibacillus aestuarii</name>
    <dbReference type="NCBI Taxonomy" id="516965"/>
    <lineage>
        <taxon>Bacteria</taxon>
        <taxon>Bacillati</taxon>
        <taxon>Bacillota</taxon>
        <taxon>Bacilli</taxon>
        <taxon>Bacillales</taxon>
        <taxon>Paenibacillaceae</taxon>
        <taxon>Paenibacillus</taxon>
    </lineage>
</organism>
<gene>
    <name evidence="8" type="ORF">ACFPOG_23000</name>
</gene>
<evidence type="ECO:0000256" key="3">
    <source>
        <dbReference type="ARBA" id="ARBA00022692"/>
    </source>
</evidence>
<comment type="subcellular location">
    <subcellularLocation>
        <location evidence="1">Cell membrane</location>
        <topology evidence="1">Multi-pass membrane protein</topology>
    </subcellularLocation>
</comment>
<evidence type="ECO:0000256" key="2">
    <source>
        <dbReference type="ARBA" id="ARBA00022448"/>
    </source>
</evidence>
<dbReference type="RefSeq" id="WP_333742588.1">
    <property type="nucleotide sequence ID" value="NZ_JAQFVF010000025.1"/>
</dbReference>
<dbReference type="InterPro" id="IPR011701">
    <property type="entry name" value="MFS"/>
</dbReference>
<dbReference type="InterPro" id="IPR005829">
    <property type="entry name" value="Sugar_transporter_CS"/>
</dbReference>
<feature type="transmembrane region" description="Helical" evidence="6">
    <location>
        <begin position="22"/>
        <end position="40"/>
    </location>
</feature>
<reference evidence="9" key="1">
    <citation type="journal article" date="2019" name="Int. J. Syst. Evol. Microbiol.">
        <title>The Global Catalogue of Microorganisms (GCM) 10K type strain sequencing project: providing services to taxonomists for standard genome sequencing and annotation.</title>
        <authorList>
            <consortium name="The Broad Institute Genomics Platform"/>
            <consortium name="The Broad Institute Genome Sequencing Center for Infectious Disease"/>
            <person name="Wu L."/>
            <person name="Ma J."/>
        </authorList>
    </citation>
    <scope>NUCLEOTIDE SEQUENCE [LARGE SCALE GENOMIC DNA]</scope>
    <source>
        <strain evidence="9">KACC 11904</strain>
    </source>
</reference>